<accession>A0A4R7JYD8</accession>
<evidence type="ECO:0000313" key="1">
    <source>
        <dbReference type="EMBL" id="TDT43205.1"/>
    </source>
</evidence>
<protein>
    <recommendedName>
        <fullName evidence="3">ClpA/ClpB-like protein</fullName>
    </recommendedName>
</protein>
<organism evidence="1 2">
    <name type="scientific">Halospina denitrificans</name>
    <dbReference type="NCBI Taxonomy" id="332522"/>
    <lineage>
        <taxon>Bacteria</taxon>
        <taxon>Pseudomonadati</taxon>
        <taxon>Pseudomonadota</taxon>
        <taxon>Gammaproteobacteria</taxon>
        <taxon>Halospina</taxon>
    </lineage>
</organism>
<sequence length="489" mass="53045">MEDWLQEFDPLVQGALSKAFRLIEQRGGDALSIEDLLLVLLESHYPLAAFLQGRGVDIDELVRAIQCEQPIVSVPSEQDGFSQDMIAWFARARENSRGIRGLAQLMRTLVHECEWLSQRAYIAVLEQVGERQWGGIDDHGAARISGVESVARSLAPLESGAWPASDEGFAQARRIAALSASETSPLLQMPTRSIVQAKGIMTCAASVYADCFGQSVAAWHVPVAALSRNGRRISQALSEVARGSEAANHWFFLDGVHPELLAAVVEREGIRPWAELAADPSTVLVLAHPPDEADSGTTTRLCAQLGLSWSVLWQPRVSGADVLRYCQDNQPRLEASIGMTVEIAALRLAVAASTGQEPAMAVENGLWLDAAADYDRAESILRAAGALVQSEWALGPVRLATLRSRERMDEQAELLTLAREDATAANLVDEAAALEKVATEVDWLEQVRAGTPALDKAAVLRWLESSDSASSSPDGFWYDARCVSVATRE</sequence>
<evidence type="ECO:0000313" key="2">
    <source>
        <dbReference type="Proteomes" id="UP000295830"/>
    </source>
</evidence>
<dbReference type="Gene3D" id="1.10.1780.10">
    <property type="entry name" value="Clp, N-terminal domain"/>
    <property type="match status" value="1"/>
</dbReference>
<keyword evidence="2" id="KW-1185">Reference proteome</keyword>
<dbReference type="EMBL" id="SOAX01000002">
    <property type="protein sequence ID" value="TDT43205.1"/>
    <property type="molecule type" value="Genomic_DNA"/>
</dbReference>
<dbReference type="InterPro" id="IPR036628">
    <property type="entry name" value="Clp_N_dom_sf"/>
</dbReference>
<gene>
    <name evidence="1" type="ORF">DES49_1019</name>
</gene>
<dbReference type="AlphaFoldDB" id="A0A4R7JYD8"/>
<dbReference type="Proteomes" id="UP000295830">
    <property type="component" value="Unassembled WGS sequence"/>
</dbReference>
<dbReference type="RefSeq" id="WP_133735290.1">
    <property type="nucleotide sequence ID" value="NZ_SOAX01000002.1"/>
</dbReference>
<reference evidence="1 2" key="1">
    <citation type="submission" date="2019-03" db="EMBL/GenBank/DDBJ databases">
        <title>Genomic Encyclopedia of Type Strains, Phase IV (KMG-IV): sequencing the most valuable type-strain genomes for metagenomic binning, comparative biology and taxonomic classification.</title>
        <authorList>
            <person name="Goeker M."/>
        </authorList>
    </citation>
    <scope>NUCLEOTIDE SEQUENCE [LARGE SCALE GENOMIC DNA]</scope>
    <source>
        <strain evidence="1 2">DSM 15505</strain>
    </source>
</reference>
<name>A0A4R7JYD8_9GAMM</name>
<dbReference type="SUPFAM" id="SSF81923">
    <property type="entry name" value="Double Clp-N motif"/>
    <property type="match status" value="1"/>
</dbReference>
<evidence type="ECO:0008006" key="3">
    <source>
        <dbReference type="Google" id="ProtNLM"/>
    </source>
</evidence>
<comment type="caution">
    <text evidence="1">The sequence shown here is derived from an EMBL/GenBank/DDBJ whole genome shotgun (WGS) entry which is preliminary data.</text>
</comment>
<dbReference type="OrthoDB" id="6179732at2"/>
<proteinExistence type="predicted"/>